<sequence length="161" mass="17746">MREQLVADKRMVPYYARVMLEKLVAQQCEERLLAFRSSSEAETAGKHDDEGKAVAAILATTDQGCHEQVMLSLKSRVFLKTQELLATNHAAEWQRLLVNASVNLAAALVKCWESDDAEPGVLGTLFGALGDEEESIKGLVATKHAQFLQDCASDMYRSLFG</sequence>
<dbReference type="VEuPathDB" id="FungiDB:HpaG802103"/>
<evidence type="ECO:0000313" key="2">
    <source>
        <dbReference type="Proteomes" id="UP000011713"/>
    </source>
</evidence>
<reference evidence="1" key="2">
    <citation type="submission" date="2015-06" db="UniProtKB">
        <authorList>
            <consortium name="EnsemblProtists"/>
        </authorList>
    </citation>
    <scope>IDENTIFICATION</scope>
    <source>
        <strain evidence="1">Emoy2</strain>
    </source>
</reference>
<dbReference type="EnsemblProtists" id="HpaT802103">
    <property type="protein sequence ID" value="HpaP802103"/>
    <property type="gene ID" value="HpaG802103"/>
</dbReference>
<keyword evidence="2" id="KW-1185">Reference proteome</keyword>
<dbReference type="Proteomes" id="UP000011713">
    <property type="component" value="Unassembled WGS sequence"/>
</dbReference>
<reference evidence="2" key="1">
    <citation type="journal article" date="2010" name="Science">
        <title>Signatures of adaptation to obligate biotrophy in the Hyaloperonospora arabidopsidis genome.</title>
        <authorList>
            <person name="Baxter L."/>
            <person name="Tripathy S."/>
            <person name="Ishaque N."/>
            <person name="Boot N."/>
            <person name="Cabral A."/>
            <person name="Kemen E."/>
            <person name="Thines M."/>
            <person name="Ah-Fong A."/>
            <person name="Anderson R."/>
            <person name="Badejoko W."/>
            <person name="Bittner-Eddy P."/>
            <person name="Boore J.L."/>
            <person name="Chibucos M.C."/>
            <person name="Coates M."/>
            <person name="Dehal P."/>
            <person name="Delehaunty K."/>
            <person name="Dong S."/>
            <person name="Downton P."/>
            <person name="Dumas B."/>
            <person name="Fabro G."/>
            <person name="Fronick C."/>
            <person name="Fuerstenberg S.I."/>
            <person name="Fulton L."/>
            <person name="Gaulin E."/>
            <person name="Govers F."/>
            <person name="Hughes L."/>
            <person name="Humphray S."/>
            <person name="Jiang R.H."/>
            <person name="Judelson H."/>
            <person name="Kamoun S."/>
            <person name="Kyung K."/>
            <person name="Meijer H."/>
            <person name="Minx P."/>
            <person name="Morris P."/>
            <person name="Nelson J."/>
            <person name="Phuntumart V."/>
            <person name="Qutob D."/>
            <person name="Rehmany A."/>
            <person name="Rougon-Cardoso A."/>
            <person name="Ryden P."/>
            <person name="Torto-Alalibo T."/>
            <person name="Studholme D."/>
            <person name="Wang Y."/>
            <person name="Win J."/>
            <person name="Wood J."/>
            <person name="Clifton S.W."/>
            <person name="Rogers J."/>
            <person name="Van den Ackerveken G."/>
            <person name="Jones J.D."/>
            <person name="McDowell J.M."/>
            <person name="Beynon J."/>
            <person name="Tyler B.M."/>
        </authorList>
    </citation>
    <scope>NUCLEOTIDE SEQUENCE [LARGE SCALE GENOMIC DNA]</scope>
    <source>
        <strain evidence="2">Emoy2</strain>
    </source>
</reference>
<dbReference type="InParanoid" id="M4B751"/>
<dbReference type="HOGENOM" id="CLU_1646967_0_0_1"/>
<proteinExistence type="predicted"/>
<name>M4B751_HYAAE</name>
<protein>
    <submittedName>
        <fullName evidence="1">Uncharacterized protein</fullName>
    </submittedName>
</protein>
<evidence type="ECO:0000313" key="1">
    <source>
        <dbReference type="EnsemblProtists" id="HpaP802103"/>
    </source>
</evidence>
<accession>M4B751</accession>
<organism evidence="1 2">
    <name type="scientific">Hyaloperonospora arabidopsidis (strain Emoy2)</name>
    <name type="common">Downy mildew agent</name>
    <name type="synonym">Peronospora arabidopsidis</name>
    <dbReference type="NCBI Taxonomy" id="559515"/>
    <lineage>
        <taxon>Eukaryota</taxon>
        <taxon>Sar</taxon>
        <taxon>Stramenopiles</taxon>
        <taxon>Oomycota</taxon>
        <taxon>Peronosporomycetes</taxon>
        <taxon>Peronosporales</taxon>
        <taxon>Peronosporaceae</taxon>
        <taxon>Hyaloperonospora</taxon>
    </lineage>
</organism>
<dbReference type="STRING" id="559515.M4B751"/>
<dbReference type="eggNOG" id="KOG2132">
    <property type="taxonomic scope" value="Eukaryota"/>
</dbReference>
<dbReference type="EMBL" id="JH598637">
    <property type="status" value="NOT_ANNOTATED_CDS"/>
    <property type="molecule type" value="Genomic_DNA"/>
</dbReference>
<dbReference type="AlphaFoldDB" id="M4B751"/>